<dbReference type="AlphaFoldDB" id="A0A0A0EGA9"/>
<dbReference type="InterPro" id="IPR000477">
    <property type="entry name" value="RT_dom"/>
</dbReference>
<dbReference type="CDD" id="cd01646">
    <property type="entry name" value="RT_Bac_retron_I"/>
    <property type="match status" value="1"/>
</dbReference>
<accession>A0A0A0EGA9</accession>
<sequence>MAQGFHFLEESHKEYDHLGSFFRYHRYSNVYRFYESKLYHNAEKKFDKLLKLDISRCFDSIYSHSISWAILSKEVEKDAITRDDTTASRTFASKIDKLMQNMNDGETNGIIIGPEISRIFAELILQKVDGEVEKQLRMGVSGQSAFHRKDYEAFRYVDDYFLFYNSEATSKLFCDTLEAQLRDFKLSLSREKQHTIEKPIITNETIAKNKIKEILSSHLNPEQKDYAQESAGDIRYPDHKISANKLIVEFKAAIKSTSTTYASLLNFTLSNLEWRTASWLRSHKRAMKEFQDNGITDMPLSEVDLSRNLQNLIEFSFFVFATTPKVNFSVRLTRLICMIVDEIHEIIVGFDTKERVLKSIADNLHWCLRKYSGSETRRIETLYLILANMKLGRYYRYNQEQLCLFLGAEFDRASGQINFSDIDMFTADVCLLYIRNQARYSNFKKGLIDALAERFRNRQHDLQKDAELLITFLDLATCPHLKPVEKQTLSKAAGKSPSFMRDLGQCHTHWFIDWSGFDLTLELDKKRSR</sequence>
<gene>
    <name evidence="2" type="ORF">ATO9_11360</name>
</gene>
<evidence type="ECO:0000313" key="3">
    <source>
        <dbReference type="Proteomes" id="UP000030004"/>
    </source>
</evidence>
<comment type="caution">
    <text evidence="2">The sequence shown here is derived from an EMBL/GenBank/DDBJ whole genome shotgun (WGS) entry which is preliminary data.</text>
</comment>
<proteinExistence type="predicted"/>
<evidence type="ECO:0000313" key="2">
    <source>
        <dbReference type="EMBL" id="KGM48242.1"/>
    </source>
</evidence>
<dbReference type="PROSITE" id="PS50878">
    <property type="entry name" value="RT_POL"/>
    <property type="match status" value="1"/>
</dbReference>
<dbReference type="EMBL" id="AQQX01000004">
    <property type="protein sequence ID" value="KGM48242.1"/>
    <property type="molecule type" value="Genomic_DNA"/>
</dbReference>
<dbReference type="Proteomes" id="UP000030004">
    <property type="component" value="Unassembled WGS sequence"/>
</dbReference>
<dbReference type="eggNOG" id="COG3344">
    <property type="taxonomic scope" value="Bacteria"/>
</dbReference>
<dbReference type="NCBIfam" id="NF041748">
    <property type="entry name" value="Drt3b"/>
    <property type="match status" value="1"/>
</dbReference>
<organism evidence="2 3">
    <name type="scientific">Pseudooceanicola atlanticus</name>
    <dbReference type="NCBI Taxonomy" id="1461694"/>
    <lineage>
        <taxon>Bacteria</taxon>
        <taxon>Pseudomonadati</taxon>
        <taxon>Pseudomonadota</taxon>
        <taxon>Alphaproteobacteria</taxon>
        <taxon>Rhodobacterales</taxon>
        <taxon>Paracoccaceae</taxon>
        <taxon>Pseudooceanicola</taxon>
    </lineage>
</organism>
<keyword evidence="3" id="KW-1185">Reference proteome</keyword>
<name>A0A0A0EGA9_9RHOB</name>
<reference evidence="2 3" key="1">
    <citation type="journal article" date="2015" name="Antonie Van Leeuwenhoek">
        <title>Pseudooceanicola atlanticus gen. nov. sp. nov., isolated from surface seawater of the Atlantic Ocean and reclassification of Oceanicola batsensis, Oceanicola marinus, Oceanicola nitratireducens, Oceanicola nanhaiensis, Oceanicola antarcticus and Oceanicola flagellatus, as Pseudooceanicola batsensis comb. nov., Pseudooceanicola marinus comb. nov., Pseudooceanicola nitratireducens comb. nov., Pseudooceanicola nanhaiensis comb. nov., Pseudooceanicola antarcticus comb. nov., and Pseudooceanicola flagellatus comb. nov.</title>
        <authorList>
            <person name="Lai Q."/>
            <person name="Li G."/>
            <person name="Liu X."/>
            <person name="Du Y."/>
            <person name="Sun F."/>
            <person name="Shao Z."/>
        </authorList>
    </citation>
    <scope>NUCLEOTIDE SEQUENCE [LARGE SCALE GENOMIC DNA]</scope>
    <source>
        <strain evidence="2 3">22II-s11g</strain>
    </source>
</reference>
<protein>
    <recommendedName>
        <fullName evidence="1">Reverse transcriptase domain-containing protein</fullName>
    </recommendedName>
</protein>
<dbReference type="STRING" id="1461694.ATO9_11360"/>
<dbReference type="Pfam" id="PF00078">
    <property type="entry name" value="RVT_1"/>
    <property type="match status" value="1"/>
</dbReference>
<feature type="domain" description="Reverse transcriptase" evidence="1">
    <location>
        <begin position="1"/>
        <end position="207"/>
    </location>
</feature>
<evidence type="ECO:0000259" key="1">
    <source>
        <dbReference type="PROSITE" id="PS50878"/>
    </source>
</evidence>